<accession>A0ABM5BIH2</accession>
<dbReference type="Proteomes" id="UP001652581">
    <property type="component" value="Chromosome 16"/>
</dbReference>
<reference evidence="3" key="1">
    <citation type="submission" date="2025-08" db="UniProtKB">
        <authorList>
            <consortium name="RefSeq"/>
        </authorList>
    </citation>
    <scope>IDENTIFICATION</scope>
</reference>
<name>A0ABM5BIH2_VICPA</name>
<evidence type="ECO:0000313" key="3">
    <source>
        <dbReference type="RefSeq" id="XP_072796208.1"/>
    </source>
</evidence>
<dbReference type="GeneID" id="116283742"/>
<evidence type="ECO:0000256" key="1">
    <source>
        <dbReference type="SAM" id="MobiDB-lite"/>
    </source>
</evidence>
<proteinExistence type="predicted"/>
<organism evidence="2 3">
    <name type="scientific">Vicugna pacos</name>
    <name type="common">Alpaca</name>
    <name type="synonym">Lama pacos</name>
    <dbReference type="NCBI Taxonomy" id="30538"/>
    <lineage>
        <taxon>Eukaryota</taxon>
        <taxon>Metazoa</taxon>
        <taxon>Chordata</taxon>
        <taxon>Craniata</taxon>
        <taxon>Vertebrata</taxon>
        <taxon>Euteleostomi</taxon>
        <taxon>Mammalia</taxon>
        <taxon>Eutheria</taxon>
        <taxon>Laurasiatheria</taxon>
        <taxon>Artiodactyla</taxon>
        <taxon>Tylopoda</taxon>
        <taxon>Camelidae</taxon>
        <taxon>Vicugna</taxon>
    </lineage>
</organism>
<dbReference type="RefSeq" id="XP_072796208.1">
    <property type="nucleotide sequence ID" value="XM_072940107.1"/>
</dbReference>
<protein>
    <submittedName>
        <fullName evidence="3">Uncharacterized protein</fullName>
    </submittedName>
</protein>
<keyword evidence="2" id="KW-1185">Reference proteome</keyword>
<evidence type="ECO:0000313" key="2">
    <source>
        <dbReference type="Proteomes" id="UP001652581"/>
    </source>
</evidence>
<sequence length="279" mass="31490">MSHFINWKVSQVSKSSLPCDNVREELKLSRDVTTLCFFRWANLKVPKQKHVLFSEPLVQRDTRQIPDATFVASSIRPKRTAPSEAKAMHTGGSHGLGPESQRVSLILSARESDSRKGKRSVQGRKRAMCKDLTARRFSPRPPGTDWKLPTPLGPVYPPSISGQTSTKAVGRSWELSLPTAKSFRIHDAHLPQQGPFRHFMDMKAEKRLAGRKERRSRFGDINVHKCYQFGQVFCPFQVLATTLNSIHWNLGQMFSLIGRSHSFLNFKIICVASHADAQA</sequence>
<feature type="region of interest" description="Disordered" evidence="1">
    <location>
        <begin position="75"/>
        <end position="99"/>
    </location>
</feature>
<gene>
    <name evidence="3" type="primary">LOC116283742</name>
</gene>